<proteinExistence type="predicted"/>
<protein>
    <recommendedName>
        <fullName evidence="3">Crp/Fnr family transcriptional regulator</fullName>
    </recommendedName>
</protein>
<dbReference type="Proteomes" id="UP000197007">
    <property type="component" value="Chromosome"/>
</dbReference>
<dbReference type="KEGG" id="capn:CBG49_15275"/>
<dbReference type="SUPFAM" id="SSF51206">
    <property type="entry name" value="cAMP-binding domain-like"/>
    <property type="match status" value="1"/>
</dbReference>
<reference evidence="2" key="1">
    <citation type="submission" date="2017-06" db="EMBL/GenBank/DDBJ databases">
        <title>Complete genome sequence of Capnocytophaga sp. KCOM 1579 (=ChDC OS43) isolated from a human refractory periapical abscess lesion.</title>
        <authorList>
            <person name="Kook J.-K."/>
            <person name="Park S.-N."/>
            <person name="Lim Y.K."/>
            <person name="Roh H."/>
        </authorList>
    </citation>
    <scope>NUCLEOTIDE SEQUENCE [LARGE SCALE GENOMIC DNA]</scope>
    <source>
        <strain evidence="2">ChDC OS43</strain>
    </source>
</reference>
<evidence type="ECO:0008006" key="3">
    <source>
        <dbReference type="Google" id="ProtNLM"/>
    </source>
</evidence>
<dbReference type="RefSeq" id="WP_088595146.1">
    <property type="nucleotide sequence ID" value="NZ_CP022022.1"/>
</dbReference>
<gene>
    <name evidence="1" type="ORF">CBG49_15275</name>
</gene>
<organism evidence="1 2">
    <name type="scientific">Capnocytophaga endodontalis</name>
    <dbReference type="NCBI Taxonomy" id="2708117"/>
    <lineage>
        <taxon>Bacteria</taxon>
        <taxon>Pseudomonadati</taxon>
        <taxon>Bacteroidota</taxon>
        <taxon>Flavobacteriia</taxon>
        <taxon>Flavobacteriales</taxon>
        <taxon>Flavobacteriaceae</taxon>
        <taxon>Capnocytophaga</taxon>
    </lineage>
</organism>
<dbReference type="AlphaFoldDB" id="A0A1Z4BSW5"/>
<dbReference type="InterPro" id="IPR018490">
    <property type="entry name" value="cNMP-bd_dom_sf"/>
</dbReference>
<dbReference type="EMBL" id="CP022022">
    <property type="protein sequence ID" value="ASF44348.1"/>
    <property type="molecule type" value="Genomic_DNA"/>
</dbReference>
<evidence type="ECO:0000313" key="2">
    <source>
        <dbReference type="Proteomes" id="UP000197007"/>
    </source>
</evidence>
<dbReference type="InterPro" id="IPR014710">
    <property type="entry name" value="RmlC-like_jellyroll"/>
</dbReference>
<name>A0A1Z4BSW5_9FLAO</name>
<sequence length="60" mass="7080">MHPLRQHFEELLSLADEEFDYIASHFTPLSLKKNDFLLHEGKIVTHEYWVVKEIAITTPT</sequence>
<dbReference type="Gene3D" id="2.60.120.10">
    <property type="entry name" value="Jelly Rolls"/>
    <property type="match status" value="1"/>
</dbReference>
<evidence type="ECO:0000313" key="1">
    <source>
        <dbReference type="EMBL" id="ASF44348.1"/>
    </source>
</evidence>
<accession>A0A1Z4BSW5</accession>
<keyword evidence="2" id="KW-1185">Reference proteome</keyword>